<gene>
    <name evidence="1" type="ORF">GCM10010468_11580</name>
</gene>
<comment type="caution">
    <text evidence="1">The sequence shown here is derived from an EMBL/GenBank/DDBJ whole genome shotgun (WGS) entry which is preliminary data.</text>
</comment>
<protein>
    <recommendedName>
        <fullName evidence="3">PKD domain-containing protein</fullName>
    </recommendedName>
</protein>
<proteinExistence type="predicted"/>
<evidence type="ECO:0000313" key="1">
    <source>
        <dbReference type="EMBL" id="GAA3199386.1"/>
    </source>
</evidence>
<organism evidence="1 2">
    <name type="scientific">Actinocorallia longicatena</name>
    <dbReference type="NCBI Taxonomy" id="111803"/>
    <lineage>
        <taxon>Bacteria</taxon>
        <taxon>Bacillati</taxon>
        <taxon>Actinomycetota</taxon>
        <taxon>Actinomycetes</taxon>
        <taxon>Streptosporangiales</taxon>
        <taxon>Thermomonosporaceae</taxon>
        <taxon>Actinocorallia</taxon>
    </lineage>
</organism>
<reference evidence="2" key="1">
    <citation type="journal article" date="2019" name="Int. J. Syst. Evol. Microbiol.">
        <title>The Global Catalogue of Microorganisms (GCM) 10K type strain sequencing project: providing services to taxonomists for standard genome sequencing and annotation.</title>
        <authorList>
            <consortium name="The Broad Institute Genomics Platform"/>
            <consortium name="The Broad Institute Genome Sequencing Center for Infectious Disease"/>
            <person name="Wu L."/>
            <person name="Ma J."/>
        </authorList>
    </citation>
    <scope>NUCLEOTIDE SEQUENCE [LARGE SCALE GENOMIC DNA]</scope>
    <source>
        <strain evidence="2">JCM 9377</strain>
    </source>
</reference>
<sequence>MLILLLPAAAAEPPASCSVASLHCLVTAGGKRPGHGRPHKGGVRPVELIGCPKTERICATTLVPVPKVSTRDVVEMAVAGLELEFPRPRTYSAPVTWVRVPTALWVQRSAWRPVRASASAGGQTVVLRGRPTRIRWDLGDGDEVCSSPGSRNGPCFHTWQRSSPTPYEVTATVEYRLTWTCEGRCDRRSGDIGPLPSTGRTTITVHEVQTVTGP</sequence>
<dbReference type="Proteomes" id="UP001501237">
    <property type="component" value="Unassembled WGS sequence"/>
</dbReference>
<name>A0ABP6Q0V1_9ACTN</name>
<keyword evidence="2" id="KW-1185">Reference proteome</keyword>
<accession>A0ABP6Q0V1</accession>
<dbReference type="RefSeq" id="WP_344822976.1">
    <property type="nucleotide sequence ID" value="NZ_BAAAUV010000003.1"/>
</dbReference>
<evidence type="ECO:0000313" key="2">
    <source>
        <dbReference type="Proteomes" id="UP001501237"/>
    </source>
</evidence>
<evidence type="ECO:0008006" key="3">
    <source>
        <dbReference type="Google" id="ProtNLM"/>
    </source>
</evidence>
<dbReference type="EMBL" id="BAAAUV010000003">
    <property type="protein sequence ID" value="GAA3199386.1"/>
    <property type="molecule type" value="Genomic_DNA"/>
</dbReference>